<dbReference type="GO" id="GO:0016787">
    <property type="term" value="F:hydrolase activity"/>
    <property type="evidence" value="ECO:0007669"/>
    <property type="project" value="UniProtKB-KW"/>
</dbReference>
<dbReference type="Pfam" id="PF00144">
    <property type="entry name" value="Beta-lactamase"/>
    <property type="match status" value="1"/>
</dbReference>
<dbReference type="PANTHER" id="PTHR43283">
    <property type="entry name" value="BETA-LACTAMASE-RELATED"/>
    <property type="match status" value="1"/>
</dbReference>
<evidence type="ECO:0000313" key="4">
    <source>
        <dbReference type="Proteomes" id="UP001227126"/>
    </source>
</evidence>
<dbReference type="EMBL" id="JASNJE010000049">
    <property type="protein sequence ID" value="MDK3075738.1"/>
    <property type="molecule type" value="Genomic_DNA"/>
</dbReference>
<keyword evidence="1" id="KW-0732">Signal</keyword>
<feature type="chain" id="PRO_5046863185" evidence="1">
    <location>
        <begin position="31"/>
        <end position="449"/>
    </location>
</feature>
<evidence type="ECO:0000259" key="2">
    <source>
        <dbReference type="Pfam" id="PF00144"/>
    </source>
</evidence>
<dbReference type="PANTHER" id="PTHR43283:SF7">
    <property type="entry name" value="BETA-LACTAMASE-RELATED DOMAIN-CONTAINING PROTEIN"/>
    <property type="match status" value="1"/>
</dbReference>
<dbReference type="SUPFAM" id="SSF56601">
    <property type="entry name" value="beta-lactamase/transpeptidase-like"/>
    <property type="match status" value="1"/>
</dbReference>
<name>A0ABT7FLH6_9RHOB</name>
<feature type="domain" description="Beta-lactamase-related" evidence="2">
    <location>
        <begin position="128"/>
        <end position="425"/>
    </location>
</feature>
<dbReference type="InterPro" id="IPR001466">
    <property type="entry name" value="Beta-lactam-related"/>
</dbReference>
<sequence>MKSIAKMSIATLPAIAVAALCAVSSAPLSAQDAPDYSTAQELGLMEGFPPPPDKQVTKANAMLTGPFNRWSYQNMRMFYPSANVPAADKVVPLSKTIDWNFEKGVEIKEPGTDASKSLADFLKETWADAIVVIRGDQIVYEKFLNGMTSDTPHQMMSATKSFGGLLGLMAVAEGKVSEDELVTQYVPELDVEDGAFAGATFGQVLNMTNSMDFTEVYDDPTSGIRTYGAVLGWTEKVDGIDYPARLYDYLATLKVDPEHPHGEIFHYQTPKTDVVNWVTNRANNASFQQALYDGIWSKIGAEGETYVLLDNNATLVAGGGLNATPYNLARFAMMMLNNGKFNGKQVVPASVVDKIAEGGSIEAFDSGPDSDDFVHKKGEWSYRAQWWVKHTPGMEAFMAIGIHGQWIYIDRAHNVAIVKQSSMPPSKDTYLDGYNLEGFYGIIRYLAGM</sequence>
<dbReference type="InterPro" id="IPR050789">
    <property type="entry name" value="Diverse_Enzym_Activities"/>
</dbReference>
<accession>A0ABT7FLH6</accession>
<evidence type="ECO:0000313" key="3">
    <source>
        <dbReference type="EMBL" id="MDK3075738.1"/>
    </source>
</evidence>
<dbReference type="RefSeq" id="WP_284487658.1">
    <property type="nucleotide sequence ID" value="NZ_JASNJE010000049.1"/>
</dbReference>
<proteinExistence type="predicted"/>
<evidence type="ECO:0000256" key="1">
    <source>
        <dbReference type="SAM" id="SignalP"/>
    </source>
</evidence>
<organism evidence="3 4">
    <name type="scientific">Sedimentitalea xiamensis</name>
    <dbReference type="NCBI Taxonomy" id="3050037"/>
    <lineage>
        <taxon>Bacteria</taxon>
        <taxon>Pseudomonadati</taxon>
        <taxon>Pseudomonadota</taxon>
        <taxon>Alphaproteobacteria</taxon>
        <taxon>Rhodobacterales</taxon>
        <taxon>Paracoccaceae</taxon>
        <taxon>Sedimentitalea</taxon>
    </lineage>
</organism>
<keyword evidence="3" id="KW-0378">Hydrolase</keyword>
<dbReference type="Gene3D" id="3.40.710.10">
    <property type="entry name" value="DD-peptidase/beta-lactamase superfamily"/>
    <property type="match status" value="1"/>
</dbReference>
<reference evidence="3 4" key="1">
    <citation type="submission" date="2023-05" db="EMBL/GenBank/DDBJ databases">
        <title>Sedimentitalea sp. nov. JM2-8.</title>
        <authorList>
            <person name="Huang J."/>
        </authorList>
    </citation>
    <scope>NUCLEOTIDE SEQUENCE [LARGE SCALE GENOMIC DNA]</scope>
    <source>
        <strain evidence="3 4">JM2-8</strain>
    </source>
</reference>
<comment type="caution">
    <text evidence="3">The sequence shown here is derived from an EMBL/GenBank/DDBJ whole genome shotgun (WGS) entry which is preliminary data.</text>
</comment>
<protein>
    <submittedName>
        <fullName evidence="3">Serine hydrolase</fullName>
        <ecNumber evidence="3">3.-.-.-</ecNumber>
    </submittedName>
</protein>
<dbReference type="Proteomes" id="UP001227126">
    <property type="component" value="Unassembled WGS sequence"/>
</dbReference>
<feature type="signal peptide" evidence="1">
    <location>
        <begin position="1"/>
        <end position="30"/>
    </location>
</feature>
<gene>
    <name evidence="3" type="ORF">QO034_21985</name>
</gene>
<keyword evidence="4" id="KW-1185">Reference proteome</keyword>
<dbReference type="InterPro" id="IPR012338">
    <property type="entry name" value="Beta-lactam/transpept-like"/>
</dbReference>
<dbReference type="EC" id="3.-.-.-" evidence="3"/>